<accession>A0AAV7VQQ8</accession>
<evidence type="ECO:0000313" key="2">
    <source>
        <dbReference type="EMBL" id="KAJ1203020.1"/>
    </source>
</evidence>
<dbReference type="AlphaFoldDB" id="A0AAV7VQQ8"/>
<comment type="caution">
    <text evidence="2">The sequence shown here is derived from an EMBL/GenBank/DDBJ whole genome shotgun (WGS) entry which is preliminary data.</text>
</comment>
<gene>
    <name evidence="2" type="ORF">NDU88_006815</name>
</gene>
<evidence type="ECO:0000256" key="1">
    <source>
        <dbReference type="SAM" id="MobiDB-lite"/>
    </source>
</evidence>
<organism evidence="2 3">
    <name type="scientific">Pleurodeles waltl</name>
    <name type="common">Iberian ribbed newt</name>
    <dbReference type="NCBI Taxonomy" id="8319"/>
    <lineage>
        <taxon>Eukaryota</taxon>
        <taxon>Metazoa</taxon>
        <taxon>Chordata</taxon>
        <taxon>Craniata</taxon>
        <taxon>Vertebrata</taxon>
        <taxon>Euteleostomi</taxon>
        <taxon>Amphibia</taxon>
        <taxon>Batrachia</taxon>
        <taxon>Caudata</taxon>
        <taxon>Salamandroidea</taxon>
        <taxon>Salamandridae</taxon>
        <taxon>Pleurodelinae</taxon>
        <taxon>Pleurodeles</taxon>
    </lineage>
</organism>
<sequence length="216" mass="23165">MPGVSFLWRSGAINVCFKAATQVEAPIRQRPGTRGLSVPQTAPGPATLVPPGPRARPLLPPGHRISSLRFQRCSAASRVGPRALLPPSLKLPPFLRCFDYGAPRRATPFFYVDSSRSRQSRFPLGALGGYLSFHRSSGPGSSRTATLVREDALLSGASDASSLQRGPEFATASSPALIRCPRVSDLDPLGSERTPTTSESWLKTRGGQLWWQDSGG</sequence>
<proteinExistence type="predicted"/>
<name>A0AAV7VQQ8_PLEWA</name>
<protein>
    <submittedName>
        <fullName evidence="2">Uncharacterized protein</fullName>
    </submittedName>
</protein>
<dbReference type="Proteomes" id="UP001066276">
    <property type="component" value="Chromosome 2_1"/>
</dbReference>
<reference evidence="2" key="1">
    <citation type="journal article" date="2022" name="bioRxiv">
        <title>Sequencing and chromosome-scale assembly of the giantPleurodeles waltlgenome.</title>
        <authorList>
            <person name="Brown T."/>
            <person name="Elewa A."/>
            <person name="Iarovenko S."/>
            <person name="Subramanian E."/>
            <person name="Araus A.J."/>
            <person name="Petzold A."/>
            <person name="Susuki M."/>
            <person name="Suzuki K.-i.T."/>
            <person name="Hayashi T."/>
            <person name="Toyoda A."/>
            <person name="Oliveira C."/>
            <person name="Osipova E."/>
            <person name="Leigh N.D."/>
            <person name="Simon A."/>
            <person name="Yun M.H."/>
        </authorList>
    </citation>
    <scope>NUCLEOTIDE SEQUENCE</scope>
    <source>
        <strain evidence="2">20211129_DDA</strain>
        <tissue evidence="2">Liver</tissue>
    </source>
</reference>
<keyword evidence="3" id="KW-1185">Reference proteome</keyword>
<evidence type="ECO:0000313" key="3">
    <source>
        <dbReference type="Proteomes" id="UP001066276"/>
    </source>
</evidence>
<feature type="region of interest" description="Disordered" evidence="1">
    <location>
        <begin position="31"/>
        <end position="53"/>
    </location>
</feature>
<dbReference type="EMBL" id="JANPWB010000003">
    <property type="protein sequence ID" value="KAJ1203020.1"/>
    <property type="molecule type" value="Genomic_DNA"/>
</dbReference>